<feature type="domain" description="Cyclic nucleotide-binding" evidence="1">
    <location>
        <begin position="30"/>
        <end position="116"/>
    </location>
</feature>
<dbReference type="InterPro" id="IPR000595">
    <property type="entry name" value="cNMP-bd_dom"/>
</dbReference>
<protein>
    <submittedName>
        <fullName evidence="2">Crp/Fnr family transcriptional regulator</fullName>
    </submittedName>
</protein>
<dbReference type="Proteomes" id="UP001597418">
    <property type="component" value="Unassembled WGS sequence"/>
</dbReference>
<dbReference type="CDD" id="cd00038">
    <property type="entry name" value="CAP_ED"/>
    <property type="match status" value="1"/>
</dbReference>
<organism evidence="2 3">
    <name type="scientific">Sphingobacterium populi</name>
    <dbReference type="NCBI Taxonomy" id="1812824"/>
    <lineage>
        <taxon>Bacteria</taxon>
        <taxon>Pseudomonadati</taxon>
        <taxon>Bacteroidota</taxon>
        <taxon>Sphingobacteriia</taxon>
        <taxon>Sphingobacteriales</taxon>
        <taxon>Sphingobacteriaceae</taxon>
        <taxon>Sphingobacterium</taxon>
    </lineage>
</organism>
<evidence type="ECO:0000313" key="3">
    <source>
        <dbReference type="Proteomes" id="UP001597418"/>
    </source>
</evidence>
<dbReference type="EMBL" id="JBHUMB010000006">
    <property type="protein sequence ID" value="MFD2743339.1"/>
    <property type="molecule type" value="Genomic_DNA"/>
</dbReference>
<dbReference type="SUPFAM" id="SSF51206">
    <property type="entry name" value="cAMP-binding domain-like"/>
    <property type="match status" value="1"/>
</dbReference>
<gene>
    <name evidence="2" type="ORF">ACFSQ6_08005</name>
</gene>
<keyword evidence="3" id="KW-1185">Reference proteome</keyword>
<dbReference type="InterPro" id="IPR018490">
    <property type="entry name" value="cNMP-bd_dom_sf"/>
</dbReference>
<dbReference type="RefSeq" id="WP_066755931.1">
    <property type="nucleotide sequence ID" value="NZ_JBHUMB010000006.1"/>
</dbReference>
<sequence>MSTALIEHVRKYITIAADEEAEVLSFFQQKHFQKKENLLLQGFRCKSHYFVINGCLRMFFLNEKGVEQTVQFAIEHWWMTDYLAFDRQCNASFNIQAIESCDVLQLDYLDQEALLKKFPAFERYFRQIYQRAYAAAQLRTKYLYEFSREQFYHHFNDHFPEFTSRIPQHLLASYLNMTPEYLSEIKKKQALKLV</sequence>
<proteinExistence type="predicted"/>
<comment type="caution">
    <text evidence="2">The sequence shown here is derived from an EMBL/GenBank/DDBJ whole genome shotgun (WGS) entry which is preliminary data.</text>
</comment>
<dbReference type="InterPro" id="IPR014710">
    <property type="entry name" value="RmlC-like_jellyroll"/>
</dbReference>
<dbReference type="Pfam" id="PF00027">
    <property type="entry name" value="cNMP_binding"/>
    <property type="match status" value="1"/>
</dbReference>
<accession>A0ABW5UC00</accession>
<evidence type="ECO:0000313" key="2">
    <source>
        <dbReference type="EMBL" id="MFD2743339.1"/>
    </source>
</evidence>
<dbReference type="Gene3D" id="2.60.120.10">
    <property type="entry name" value="Jelly Rolls"/>
    <property type="match status" value="1"/>
</dbReference>
<evidence type="ECO:0000259" key="1">
    <source>
        <dbReference type="Pfam" id="PF00027"/>
    </source>
</evidence>
<reference evidence="3" key="1">
    <citation type="journal article" date="2019" name="Int. J. Syst. Evol. Microbiol.">
        <title>The Global Catalogue of Microorganisms (GCM) 10K type strain sequencing project: providing services to taxonomists for standard genome sequencing and annotation.</title>
        <authorList>
            <consortium name="The Broad Institute Genomics Platform"/>
            <consortium name="The Broad Institute Genome Sequencing Center for Infectious Disease"/>
            <person name="Wu L."/>
            <person name="Ma J."/>
        </authorList>
    </citation>
    <scope>NUCLEOTIDE SEQUENCE [LARGE SCALE GENOMIC DNA]</scope>
    <source>
        <strain evidence="3">KCTC 42247</strain>
    </source>
</reference>
<name>A0ABW5UC00_9SPHI</name>